<keyword evidence="1" id="KW-0479">Metal-binding</keyword>
<dbReference type="GeneID" id="30967146"/>
<dbReference type="Gene3D" id="3.30.160.60">
    <property type="entry name" value="Classic Zinc Finger"/>
    <property type="match status" value="1"/>
</dbReference>
<dbReference type="EMBL" id="KV454483">
    <property type="protein sequence ID" value="ODV60008.1"/>
    <property type="molecule type" value="Genomic_DNA"/>
</dbReference>
<dbReference type="SUPFAM" id="SSF57667">
    <property type="entry name" value="beta-beta-alpha zinc fingers"/>
    <property type="match status" value="1"/>
</dbReference>
<dbReference type="OrthoDB" id="6910977at2759"/>
<evidence type="ECO:0000313" key="5">
    <source>
        <dbReference type="EMBL" id="ODV60008.1"/>
    </source>
</evidence>
<dbReference type="GO" id="GO:0008270">
    <property type="term" value="F:zinc ion binding"/>
    <property type="evidence" value="ECO:0007669"/>
    <property type="project" value="UniProtKB-KW"/>
</dbReference>
<evidence type="ECO:0000256" key="2">
    <source>
        <dbReference type="SAM" id="Coils"/>
    </source>
</evidence>
<evidence type="ECO:0000256" key="3">
    <source>
        <dbReference type="SAM" id="MobiDB-lite"/>
    </source>
</evidence>
<keyword evidence="1" id="KW-0862">Zinc</keyword>
<protein>
    <recommendedName>
        <fullName evidence="4">C2H2-type domain-containing protein</fullName>
    </recommendedName>
</protein>
<feature type="coiled-coil region" evidence="2">
    <location>
        <begin position="530"/>
        <end position="557"/>
    </location>
</feature>
<proteinExistence type="predicted"/>
<accession>A0A1D2VE78</accession>
<dbReference type="PROSITE" id="PS50157">
    <property type="entry name" value="ZINC_FINGER_C2H2_2"/>
    <property type="match status" value="1"/>
</dbReference>
<dbReference type="AlphaFoldDB" id="A0A1D2VE78"/>
<keyword evidence="6" id="KW-1185">Reference proteome</keyword>
<dbReference type="PROSITE" id="PS00028">
    <property type="entry name" value="ZINC_FINGER_C2H2_1"/>
    <property type="match status" value="1"/>
</dbReference>
<evidence type="ECO:0000313" key="6">
    <source>
        <dbReference type="Proteomes" id="UP000095038"/>
    </source>
</evidence>
<organism evidence="5 6">
    <name type="scientific">Ascoidea rubescens DSM 1968</name>
    <dbReference type="NCBI Taxonomy" id="1344418"/>
    <lineage>
        <taxon>Eukaryota</taxon>
        <taxon>Fungi</taxon>
        <taxon>Dikarya</taxon>
        <taxon>Ascomycota</taxon>
        <taxon>Saccharomycotina</taxon>
        <taxon>Saccharomycetes</taxon>
        <taxon>Ascoideaceae</taxon>
        <taxon>Ascoidea</taxon>
    </lineage>
</organism>
<feature type="domain" description="C2H2-type" evidence="4">
    <location>
        <begin position="412"/>
        <end position="439"/>
    </location>
</feature>
<sequence>MNENFLNDNKLDNNYLIEDLLINDEAALLHLQNFNNSQQSLGFNENNLDITNYPQPNYLNPNFSNNLILSFTSNWISPASFIDSPASSSNASTPLSYGISSNIFSPVSGQEDLRNNTFSPITPLDNLRTNAILNPNLSNNVYQYLSKSQPNFNSFSDNIFHDNFIMNNLNSNINIAQMDNMKTLNNYQLNFNNSIPQIPQTNSINPINDPEAAVNDPEAAINDPESTINDPESAINDPESVINNNSFQMAYSPTQVMRTYQNTEDIIANSNDLNTSLNPTPNTFNNTPFNSTPNTFNNASFNSNSNTFYNTPFDSTSPSISNNNMNYRSSNLTGSFTMCQAPIPSNSIYTADQFYPMSFQYRKNILPNASKLHITDENQKPPTKKKTIVQLMREHPKIWDLANKFKIKKGAYKCTHCDLSFLTQADFAKHLDEFGIERPHKCPEATCPYRFIGLPRRADLRRHAESHGYKLPNANNTESLQELEQKDIQIALSHATIKKTKVNICPICKNTLGRKDSLTRHINLCHKNQNSRYNKKIRKELEKKKEEEKKIELLKKYSKCNVMSIPSSFTRSSISDQSTSTDFSDNNAK</sequence>
<name>A0A1D2VE78_9ASCO</name>
<feature type="compositionally biased region" description="Polar residues" evidence="3">
    <location>
        <begin position="576"/>
        <end position="589"/>
    </location>
</feature>
<dbReference type="STRING" id="1344418.A0A1D2VE78"/>
<dbReference type="InterPro" id="IPR036236">
    <property type="entry name" value="Znf_C2H2_sf"/>
</dbReference>
<dbReference type="Proteomes" id="UP000095038">
    <property type="component" value="Unassembled WGS sequence"/>
</dbReference>
<evidence type="ECO:0000259" key="4">
    <source>
        <dbReference type="PROSITE" id="PS50157"/>
    </source>
</evidence>
<feature type="region of interest" description="Disordered" evidence="3">
    <location>
        <begin position="569"/>
        <end position="589"/>
    </location>
</feature>
<dbReference type="InterPro" id="IPR013087">
    <property type="entry name" value="Znf_C2H2_type"/>
</dbReference>
<gene>
    <name evidence="5" type="ORF">ASCRUDRAFT_76541</name>
</gene>
<keyword evidence="1" id="KW-0863">Zinc-finger</keyword>
<keyword evidence="2" id="KW-0175">Coiled coil</keyword>
<dbReference type="SMART" id="SM00355">
    <property type="entry name" value="ZnF_C2H2"/>
    <property type="match status" value="3"/>
</dbReference>
<dbReference type="RefSeq" id="XP_020046315.1">
    <property type="nucleotide sequence ID" value="XM_020193510.1"/>
</dbReference>
<dbReference type="InParanoid" id="A0A1D2VE78"/>
<reference evidence="6" key="1">
    <citation type="submission" date="2016-05" db="EMBL/GenBank/DDBJ databases">
        <title>Comparative genomics of biotechnologically important yeasts.</title>
        <authorList>
            <consortium name="DOE Joint Genome Institute"/>
            <person name="Riley R."/>
            <person name="Haridas S."/>
            <person name="Wolfe K.H."/>
            <person name="Lopes M.R."/>
            <person name="Hittinger C.T."/>
            <person name="Goker M."/>
            <person name="Salamov A."/>
            <person name="Wisecaver J."/>
            <person name="Long T.M."/>
            <person name="Aerts A.L."/>
            <person name="Barry K."/>
            <person name="Choi C."/>
            <person name="Clum A."/>
            <person name="Coughlan A.Y."/>
            <person name="Deshpande S."/>
            <person name="Douglass A.P."/>
            <person name="Hanson S.J."/>
            <person name="Klenk H.-P."/>
            <person name="Labutti K."/>
            <person name="Lapidus A."/>
            <person name="Lindquist E."/>
            <person name="Lipzen A."/>
            <person name="Meier-Kolthoff J.P."/>
            <person name="Ohm R.A."/>
            <person name="Otillar R.P."/>
            <person name="Pangilinan J."/>
            <person name="Peng Y."/>
            <person name="Rokas A."/>
            <person name="Rosa C.A."/>
            <person name="Scheuner C."/>
            <person name="Sibirny A.A."/>
            <person name="Slot J.C."/>
            <person name="Stielow J.B."/>
            <person name="Sun H."/>
            <person name="Kurtzman C.P."/>
            <person name="Blackwell M."/>
            <person name="Grigoriev I.V."/>
            <person name="Jeffries T.W."/>
        </authorList>
    </citation>
    <scope>NUCLEOTIDE SEQUENCE [LARGE SCALE GENOMIC DNA]</scope>
    <source>
        <strain evidence="6">DSM 1968</strain>
    </source>
</reference>
<evidence type="ECO:0000256" key="1">
    <source>
        <dbReference type="PROSITE-ProRule" id="PRU00042"/>
    </source>
</evidence>